<dbReference type="Pfam" id="PF01624">
    <property type="entry name" value="MutS_I"/>
    <property type="match status" value="1"/>
</dbReference>
<dbReference type="AlphaFoldDB" id="A0A376BBN6"/>
<dbReference type="Gene3D" id="3.40.50.300">
    <property type="entry name" value="P-loop containing nucleotide triphosphate hydrolases"/>
    <property type="match status" value="1"/>
</dbReference>
<dbReference type="SUPFAM" id="SSF52540">
    <property type="entry name" value="P-loop containing nucleoside triphosphate hydrolases"/>
    <property type="match status" value="1"/>
</dbReference>
<keyword evidence="14" id="KW-1185">Reference proteome</keyword>
<sequence>MTSIRPELRFTDIAEERGFYKRFLTLPEKPENIIRIADRGEYYTIVGEDAQFAAQQVYHTSSVLKKANCLSGNENSEPLTYVTMSQQVCLQFLKMCLFEYGYKIEIYDKSWKIIKRASPGNIEQIDDLLSVSIDSSIVLCSLKFQNNLNEGNSTIGCSFVDSSIYKLGMIELLDNEVYSNLESLIIQLGAKECLVPDLRENISQKKELEKITRVIDRCGCVVTFVKPSDFTDKDVDQDIVRLVGDELTLALPKYSKLCLSACNALLIYLNLMGETKNYGKYELIEHSLNQYMKLDASSLRALNIFPQGPSQSIATAGSSNHTKINSVFQLLNKCKTHSGVRLLHEWLKQPLLDLDELNKRHDLVEFLIDQLELRQILRDNYLPHVPDVRRITKKLNMKANLDEVLKLYTFVDKLPMIASTIKEYVADCGTNHTANIILEEWYGPLEKEIEPLSNFKKMVEDTIDLDHYEKYNEAIINCEAEEQLSLCKGKLDQHLAEVEDLHSSVAEDLGTDDKRLKLEKHHLYGWCFRLTRNDAKVLRGKTEHRYYELSTVKAGVYFTTKDLERISKEIEQLEQQYDALQKELVAEVVAVALTYTPVLERISMILANVDVLCSFAHVSSYAPIPYVRPTMLSMTEQDTRKLILQNSRHPVLEVQDDVSFISNDVKMERGTRDFLIITGPNMGGKSTYIRQIGVIVLMAQVGCFVPCDDAQISIMDSILCRVGAGDSQFKGYL</sequence>
<dbReference type="Pfam" id="PF05188">
    <property type="entry name" value="MutS_II"/>
    <property type="match status" value="1"/>
</dbReference>
<evidence type="ECO:0000259" key="12">
    <source>
        <dbReference type="SMART" id="SM00534"/>
    </source>
</evidence>
<dbReference type="InterPro" id="IPR007696">
    <property type="entry name" value="DNA_mismatch_repair_MutS_core"/>
</dbReference>
<gene>
    <name evidence="13" type="ORF">SCODWIG_03864</name>
</gene>
<comment type="subcellular location">
    <subcellularLocation>
        <location evidence="1">Nucleus</location>
    </subcellularLocation>
</comment>
<dbReference type="GO" id="GO:0140664">
    <property type="term" value="F:ATP-dependent DNA damage sensor activity"/>
    <property type="evidence" value="ECO:0007669"/>
    <property type="project" value="InterPro"/>
</dbReference>
<dbReference type="VEuPathDB" id="FungiDB:SCODWIG_03864"/>
<dbReference type="PANTHER" id="PTHR11361:SF35">
    <property type="entry name" value="DNA MISMATCH REPAIR PROTEIN MSH2"/>
    <property type="match status" value="1"/>
</dbReference>
<dbReference type="SUPFAM" id="SSF48334">
    <property type="entry name" value="DNA repair protein MutS, domain III"/>
    <property type="match status" value="1"/>
</dbReference>
<evidence type="ECO:0000256" key="8">
    <source>
        <dbReference type="ARBA" id="ARBA00023242"/>
    </source>
</evidence>
<dbReference type="SMART" id="SM00533">
    <property type="entry name" value="MUTSd"/>
    <property type="match status" value="1"/>
</dbReference>
<dbReference type="Gene3D" id="3.40.1170.10">
    <property type="entry name" value="DNA repair protein MutS, domain I"/>
    <property type="match status" value="1"/>
</dbReference>
<dbReference type="InterPro" id="IPR000432">
    <property type="entry name" value="DNA_mismatch_repair_MutS_C"/>
</dbReference>
<comment type="similarity">
    <text evidence="2 9">Belongs to the DNA mismatch repair MutS family.</text>
</comment>
<evidence type="ECO:0000256" key="7">
    <source>
        <dbReference type="ARBA" id="ARBA00023204"/>
    </source>
</evidence>
<comment type="function">
    <text evidence="9">Component of the post-replicative DNA mismatch repair system (MMR).</text>
</comment>
<dbReference type="InterPro" id="IPR016151">
    <property type="entry name" value="DNA_mismatch_repair_MutS_N"/>
</dbReference>
<dbReference type="SMART" id="SM00534">
    <property type="entry name" value="MUTSac"/>
    <property type="match status" value="1"/>
</dbReference>
<evidence type="ECO:0000259" key="11">
    <source>
        <dbReference type="SMART" id="SM00533"/>
    </source>
</evidence>
<dbReference type="InterPro" id="IPR007695">
    <property type="entry name" value="DNA_mismatch_repair_MutS-lik_N"/>
</dbReference>
<dbReference type="InterPro" id="IPR011184">
    <property type="entry name" value="DNA_mismatch_repair_Msh2"/>
</dbReference>
<dbReference type="FunFam" id="3.30.420.110:FF:000002">
    <property type="entry name" value="DNA mismatch repair protein"/>
    <property type="match status" value="1"/>
</dbReference>
<evidence type="ECO:0000313" key="13">
    <source>
        <dbReference type="EMBL" id="SSD62102.1"/>
    </source>
</evidence>
<dbReference type="Pfam" id="PF00488">
    <property type="entry name" value="MutS_V"/>
    <property type="match status" value="1"/>
</dbReference>
<proteinExistence type="inferred from homology"/>
<reference evidence="14" key="1">
    <citation type="submission" date="2018-06" db="EMBL/GenBank/DDBJ databases">
        <authorList>
            <person name="Guldener U."/>
        </authorList>
    </citation>
    <scope>NUCLEOTIDE SEQUENCE [LARGE SCALE GENOMIC DNA]</scope>
    <source>
        <strain evidence="14">UTAD17</strain>
    </source>
</reference>
<dbReference type="GO" id="GO:0030983">
    <property type="term" value="F:mismatched DNA binding"/>
    <property type="evidence" value="ECO:0007669"/>
    <property type="project" value="InterPro"/>
</dbReference>
<keyword evidence="5" id="KW-0067">ATP-binding</keyword>
<keyword evidence="7 9" id="KW-0234">DNA repair</keyword>
<keyword evidence="6 9" id="KW-0238">DNA-binding</keyword>
<dbReference type="GO" id="GO:0006312">
    <property type="term" value="P:mitotic recombination"/>
    <property type="evidence" value="ECO:0007669"/>
    <property type="project" value="TreeGrafter"/>
</dbReference>
<feature type="domain" description="DNA mismatch repair protein MutS core" evidence="11">
    <location>
        <begin position="322"/>
        <end position="655"/>
    </location>
</feature>
<dbReference type="Pfam" id="PF05190">
    <property type="entry name" value="MutS_IV"/>
    <property type="match status" value="1"/>
</dbReference>
<evidence type="ECO:0000256" key="4">
    <source>
        <dbReference type="ARBA" id="ARBA00022763"/>
    </source>
</evidence>
<dbReference type="Gene3D" id="3.30.420.110">
    <property type="entry name" value="MutS, connector domain"/>
    <property type="match status" value="1"/>
</dbReference>
<keyword evidence="4 9" id="KW-0227">DNA damage</keyword>
<dbReference type="Pfam" id="PF05192">
    <property type="entry name" value="MutS_III"/>
    <property type="match status" value="1"/>
</dbReference>
<dbReference type="PANTHER" id="PTHR11361">
    <property type="entry name" value="DNA MISMATCH REPAIR PROTEIN MUTS FAMILY MEMBER"/>
    <property type="match status" value="1"/>
</dbReference>
<dbReference type="Proteomes" id="UP000262825">
    <property type="component" value="Unassembled WGS sequence"/>
</dbReference>
<dbReference type="InterPro" id="IPR036187">
    <property type="entry name" value="DNA_mismatch_repair_MutS_sf"/>
</dbReference>
<dbReference type="InterPro" id="IPR027417">
    <property type="entry name" value="P-loop_NTPase"/>
</dbReference>
<accession>A0A376BBN6</accession>
<evidence type="ECO:0000256" key="3">
    <source>
        <dbReference type="ARBA" id="ARBA00022741"/>
    </source>
</evidence>
<dbReference type="InterPro" id="IPR007861">
    <property type="entry name" value="DNA_mismatch_repair_MutS_clamp"/>
</dbReference>
<evidence type="ECO:0000256" key="5">
    <source>
        <dbReference type="ARBA" id="ARBA00022840"/>
    </source>
</evidence>
<dbReference type="GO" id="GO:0005524">
    <property type="term" value="F:ATP binding"/>
    <property type="evidence" value="ECO:0007669"/>
    <property type="project" value="UniProtKB-KW"/>
</dbReference>
<feature type="coiled-coil region" evidence="10">
    <location>
        <begin position="556"/>
        <end position="590"/>
    </location>
</feature>
<dbReference type="InterPro" id="IPR036678">
    <property type="entry name" value="MutS_con_dom_sf"/>
</dbReference>
<dbReference type="InterPro" id="IPR045076">
    <property type="entry name" value="MutS"/>
</dbReference>
<evidence type="ECO:0000256" key="9">
    <source>
        <dbReference type="RuleBase" id="RU003756"/>
    </source>
</evidence>
<dbReference type="Gene3D" id="1.10.1420.10">
    <property type="match status" value="2"/>
</dbReference>
<dbReference type="EMBL" id="UFAJ01001139">
    <property type="protein sequence ID" value="SSD62102.1"/>
    <property type="molecule type" value="Genomic_DNA"/>
</dbReference>
<evidence type="ECO:0000256" key="1">
    <source>
        <dbReference type="ARBA" id="ARBA00004123"/>
    </source>
</evidence>
<evidence type="ECO:0000256" key="6">
    <source>
        <dbReference type="ARBA" id="ARBA00023125"/>
    </source>
</evidence>
<organism evidence="13 14">
    <name type="scientific">Saccharomycodes ludwigii</name>
    <dbReference type="NCBI Taxonomy" id="36035"/>
    <lineage>
        <taxon>Eukaryota</taxon>
        <taxon>Fungi</taxon>
        <taxon>Dikarya</taxon>
        <taxon>Ascomycota</taxon>
        <taxon>Saccharomycotina</taxon>
        <taxon>Saccharomycetes</taxon>
        <taxon>Saccharomycodales</taxon>
        <taxon>Saccharomycodaceae</taxon>
        <taxon>Saccharomycodes</taxon>
    </lineage>
</organism>
<evidence type="ECO:0000256" key="10">
    <source>
        <dbReference type="SAM" id="Coils"/>
    </source>
</evidence>
<dbReference type="InterPro" id="IPR007860">
    <property type="entry name" value="DNA_mmatch_repair_MutS_con_dom"/>
</dbReference>
<dbReference type="GO" id="GO:0032301">
    <property type="term" value="C:MutSalpha complex"/>
    <property type="evidence" value="ECO:0007669"/>
    <property type="project" value="TreeGrafter"/>
</dbReference>
<dbReference type="FunFam" id="3.40.1170.10:FF:000009">
    <property type="entry name" value="Mismatch repair ATPase"/>
    <property type="match status" value="1"/>
</dbReference>
<keyword evidence="8" id="KW-0539">Nucleus</keyword>
<dbReference type="GO" id="GO:0006298">
    <property type="term" value="P:mismatch repair"/>
    <property type="evidence" value="ECO:0007669"/>
    <property type="project" value="InterPro"/>
</dbReference>
<keyword evidence="3 9" id="KW-0547">Nucleotide-binding</keyword>
<evidence type="ECO:0000313" key="14">
    <source>
        <dbReference type="Proteomes" id="UP000262825"/>
    </source>
</evidence>
<keyword evidence="10" id="KW-0175">Coiled coil</keyword>
<evidence type="ECO:0000256" key="2">
    <source>
        <dbReference type="ARBA" id="ARBA00006271"/>
    </source>
</evidence>
<protein>
    <submittedName>
        <fullName evidence="13">Related to DNA mismatch repair protein MSH2</fullName>
    </submittedName>
</protein>
<dbReference type="PIRSF" id="PIRSF005813">
    <property type="entry name" value="MSH2"/>
    <property type="match status" value="1"/>
</dbReference>
<feature type="domain" description="DNA mismatch repair proteins mutS family" evidence="12">
    <location>
        <begin position="672"/>
        <end position="733"/>
    </location>
</feature>
<name>A0A376BBN6_9ASCO</name>